<feature type="transmembrane region" description="Helical" evidence="1">
    <location>
        <begin position="99"/>
        <end position="117"/>
    </location>
</feature>
<accession>A0AAN9XWN7</accession>
<protein>
    <submittedName>
        <fullName evidence="2">Uncharacterized protein</fullName>
    </submittedName>
</protein>
<evidence type="ECO:0000313" key="3">
    <source>
        <dbReference type="Proteomes" id="UP001386955"/>
    </source>
</evidence>
<evidence type="ECO:0000313" key="2">
    <source>
        <dbReference type="EMBL" id="KAK7412668.1"/>
    </source>
</evidence>
<dbReference type="Proteomes" id="UP001386955">
    <property type="component" value="Unassembled WGS sequence"/>
</dbReference>
<evidence type="ECO:0000256" key="1">
    <source>
        <dbReference type="SAM" id="Phobius"/>
    </source>
</evidence>
<organism evidence="2 3">
    <name type="scientific">Psophocarpus tetragonolobus</name>
    <name type="common">Winged bean</name>
    <name type="synonym">Dolichos tetragonolobus</name>
    <dbReference type="NCBI Taxonomy" id="3891"/>
    <lineage>
        <taxon>Eukaryota</taxon>
        <taxon>Viridiplantae</taxon>
        <taxon>Streptophyta</taxon>
        <taxon>Embryophyta</taxon>
        <taxon>Tracheophyta</taxon>
        <taxon>Spermatophyta</taxon>
        <taxon>Magnoliopsida</taxon>
        <taxon>eudicotyledons</taxon>
        <taxon>Gunneridae</taxon>
        <taxon>Pentapetalae</taxon>
        <taxon>rosids</taxon>
        <taxon>fabids</taxon>
        <taxon>Fabales</taxon>
        <taxon>Fabaceae</taxon>
        <taxon>Papilionoideae</taxon>
        <taxon>50 kb inversion clade</taxon>
        <taxon>NPAAA clade</taxon>
        <taxon>indigoferoid/millettioid clade</taxon>
        <taxon>Phaseoleae</taxon>
        <taxon>Psophocarpus</taxon>
    </lineage>
</organism>
<keyword evidence="1" id="KW-0812">Transmembrane</keyword>
<dbReference type="AlphaFoldDB" id="A0AAN9XWN7"/>
<dbReference type="EMBL" id="JAYMYS010000001">
    <property type="protein sequence ID" value="KAK7412668.1"/>
    <property type="molecule type" value="Genomic_DNA"/>
</dbReference>
<reference evidence="2 3" key="1">
    <citation type="submission" date="2024-01" db="EMBL/GenBank/DDBJ databases">
        <title>The genomes of 5 underutilized Papilionoideae crops provide insights into root nodulation and disease resistanc.</title>
        <authorList>
            <person name="Jiang F."/>
        </authorList>
    </citation>
    <scope>NUCLEOTIDE SEQUENCE [LARGE SCALE GENOMIC DNA]</scope>
    <source>
        <strain evidence="2">DUOXIRENSHENG_FW03</strain>
        <tissue evidence="2">Leaves</tissue>
    </source>
</reference>
<sequence>MTSSSCRMVDFLWLDPAPEASFVIVRSVASFELTTAFALLTITSPITFTVTTPAAVAAPATNTTPATIMTPLCDLPLDRRLIEALNHGFFPALTPGFDVLLTPILSLPVVFFSMSFLT</sequence>
<proteinExistence type="predicted"/>
<keyword evidence="3" id="KW-1185">Reference proteome</keyword>
<keyword evidence="1" id="KW-0472">Membrane</keyword>
<keyword evidence="1" id="KW-1133">Transmembrane helix</keyword>
<comment type="caution">
    <text evidence="2">The sequence shown here is derived from an EMBL/GenBank/DDBJ whole genome shotgun (WGS) entry which is preliminary data.</text>
</comment>
<gene>
    <name evidence="2" type="ORF">VNO78_04201</name>
</gene>
<name>A0AAN9XWN7_PSOTE</name>